<dbReference type="AlphaFoldDB" id="A0A0G0Z427"/>
<evidence type="ECO:0000256" key="1">
    <source>
        <dbReference type="SAM" id="SignalP"/>
    </source>
</evidence>
<reference evidence="2 3" key="1">
    <citation type="journal article" date="2015" name="Nature">
        <title>rRNA introns, odd ribosomes, and small enigmatic genomes across a large radiation of phyla.</title>
        <authorList>
            <person name="Brown C.T."/>
            <person name="Hug L.A."/>
            <person name="Thomas B.C."/>
            <person name="Sharon I."/>
            <person name="Castelle C.J."/>
            <person name="Singh A."/>
            <person name="Wilkins M.J."/>
            <person name="Williams K.H."/>
            <person name="Banfield J.F."/>
        </authorList>
    </citation>
    <scope>NUCLEOTIDE SEQUENCE [LARGE SCALE GENOMIC DNA]</scope>
</reference>
<protein>
    <submittedName>
        <fullName evidence="2">Uncharacterized protein</fullName>
    </submittedName>
</protein>
<sequence>MKKLYLITALILLLFVMAVATTTVKANLDDYVTNPGLQHASESGSIHGAFQYFEGLKAGWIPDAARNGGIGDTTGPANSWWGKNH</sequence>
<evidence type="ECO:0000313" key="2">
    <source>
        <dbReference type="EMBL" id="KKS43499.1"/>
    </source>
</evidence>
<comment type="caution">
    <text evidence="2">The sequence shown here is derived from an EMBL/GenBank/DDBJ whole genome shotgun (WGS) entry which is preliminary data.</text>
</comment>
<gene>
    <name evidence="2" type="ORF">UV06_C0001G0233</name>
</gene>
<name>A0A0G0Z427_9BACT</name>
<proteinExistence type="predicted"/>
<dbReference type="Proteomes" id="UP000033854">
    <property type="component" value="Unassembled WGS sequence"/>
</dbReference>
<organism evidence="2 3">
    <name type="scientific">Candidatus Collierbacteria bacterium GW2011_GWA2_42_17</name>
    <dbReference type="NCBI Taxonomy" id="1618378"/>
    <lineage>
        <taxon>Bacteria</taxon>
        <taxon>Candidatus Collieribacteriota</taxon>
    </lineage>
</organism>
<dbReference type="EMBL" id="LCDA01000001">
    <property type="protein sequence ID" value="KKS43499.1"/>
    <property type="molecule type" value="Genomic_DNA"/>
</dbReference>
<evidence type="ECO:0000313" key="3">
    <source>
        <dbReference type="Proteomes" id="UP000033854"/>
    </source>
</evidence>
<accession>A0A0G0Z427</accession>
<feature type="chain" id="PRO_5002535674" evidence="1">
    <location>
        <begin position="21"/>
        <end position="85"/>
    </location>
</feature>
<keyword evidence="1" id="KW-0732">Signal</keyword>
<feature type="signal peptide" evidence="1">
    <location>
        <begin position="1"/>
        <end position="20"/>
    </location>
</feature>